<evidence type="ECO:0000313" key="2">
    <source>
        <dbReference type="Proteomes" id="UP000800235"/>
    </source>
</evidence>
<dbReference type="AlphaFoldDB" id="A0A9P4NMN0"/>
<keyword evidence="2" id="KW-1185">Reference proteome</keyword>
<comment type="caution">
    <text evidence="1">The sequence shown here is derived from an EMBL/GenBank/DDBJ whole genome shotgun (WGS) entry which is preliminary data.</text>
</comment>
<dbReference type="OrthoDB" id="5414836at2759"/>
<proteinExistence type="predicted"/>
<gene>
    <name evidence="1" type="ORF">EJ08DRAFT_327121</name>
</gene>
<name>A0A9P4NMN0_9PEZI</name>
<evidence type="ECO:0000313" key="1">
    <source>
        <dbReference type="EMBL" id="KAF2428361.1"/>
    </source>
</evidence>
<reference evidence="1" key="1">
    <citation type="journal article" date="2020" name="Stud. Mycol.">
        <title>101 Dothideomycetes genomes: a test case for predicting lifestyles and emergence of pathogens.</title>
        <authorList>
            <person name="Haridas S."/>
            <person name="Albert R."/>
            <person name="Binder M."/>
            <person name="Bloem J."/>
            <person name="Labutti K."/>
            <person name="Salamov A."/>
            <person name="Andreopoulos B."/>
            <person name="Baker S."/>
            <person name="Barry K."/>
            <person name="Bills G."/>
            <person name="Bluhm B."/>
            <person name="Cannon C."/>
            <person name="Castanera R."/>
            <person name="Culley D."/>
            <person name="Daum C."/>
            <person name="Ezra D."/>
            <person name="Gonzalez J."/>
            <person name="Henrissat B."/>
            <person name="Kuo A."/>
            <person name="Liang C."/>
            <person name="Lipzen A."/>
            <person name="Lutzoni F."/>
            <person name="Magnuson J."/>
            <person name="Mondo S."/>
            <person name="Nolan M."/>
            <person name="Ohm R."/>
            <person name="Pangilinan J."/>
            <person name="Park H.-J."/>
            <person name="Ramirez L."/>
            <person name="Alfaro M."/>
            <person name="Sun H."/>
            <person name="Tritt A."/>
            <person name="Yoshinaga Y."/>
            <person name="Zwiers L.-H."/>
            <person name="Turgeon B."/>
            <person name="Goodwin S."/>
            <person name="Spatafora J."/>
            <person name="Crous P."/>
            <person name="Grigoriev I."/>
        </authorList>
    </citation>
    <scope>NUCLEOTIDE SEQUENCE</scope>
    <source>
        <strain evidence="1">CBS 130266</strain>
    </source>
</reference>
<dbReference type="EMBL" id="MU007055">
    <property type="protein sequence ID" value="KAF2428361.1"/>
    <property type="molecule type" value="Genomic_DNA"/>
</dbReference>
<organism evidence="1 2">
    <name type="scientific">Tothia fuscella</name>
    <dbReference type="NCBI Taxonomy" id="1048955"/>
    <lineage>
        <taxon>Eukaryota</taxon>
        <taxon>Fungi</taxon>
        <taxon>Dikarya</taxon>
        <taxon>Ascomycota</taxon>
        <taxon>Pezizomycotina</taxon>
        <taxon>Dothideomycetes</taxon>
        <taxon>Pleosporomycetidae</taxon>
        <taxon>Venturiales</taxon>
        <taxon>Cylindrosympodiaceae</taxon>
        <taxon>Tothia</taxon>
    </lineage>
</organism>
<protein>
    <submittedName>
        <fullName evidence="1">Uncharacterized protein</fullName>
    </submittedName>
</protein>
<sequence>MWHNPTWKFEVPCVASTVTKTIVEYTTSIVPDTIVSKTSVEVVPATTLYCREGCKLDVTATKLVYPQSVIHVTVPVTVDSMPKPHTPEALTWVFSGVTLTYPTTYLFYSELSHAYLAPTETAFATACPTASDSLTLASPTNYAPLIYPQEATPGPDLPPTALVEYLNGQQTVLVQLSGTPIGSSCDPVGGGIVEPVLVPQTGPPQVMYTSSYILAKTTSTTATLVAIVSGTTTSTSLSSRSSSLTAAASFATTGTSTVTLFSTSSTPTRSVVQVSVAEAWRSKPSSLEKSILAICGFVMAWL</sequence>
<accession>A0A9P4NMN0</accession>
<dbReference type="Proteomes" id="UP000800235">
    <property type="component" value="Unassembled WGS sequence"/>
</dbReference>